<proteinExistence type="predicted"/>
<dbReference type="STRING" id="105984.A0A427XQ21"/>
<dbReference type="Pfam" id="PF21203">
    <property type="entry name" value="ECM10"/>
    <property type="match status" value="1"/>
</dbReference>
<feature type="signal peptide" evidence="1">
    <location>
        <begin position="1"/>
        <end position="16"/>
    </location>
</feature>
<dbReference type="GeneID" id="39592881"/>
<gene>
    <name evidence="2" type="ORF">EHS24_008338</name>
</gene>
<accession>A0A427XQ21</accession>
<dbReference type="OrthoDB" id="1894652at2759"/>
<evidence type="ECO:0000256" key="1">
    <source>
        <dbReference type="SAM" id="SignalP"/>
    </source>
</evidence>
<keyword evidence="1" id="KW-0732">Signal</keyword>
<dbReference type="Proteomes" id="UP000279236">
    <property type="component" value="Unassembled WGS sequence"/>
</dbReference>
<protein>
    <recommendedName>
        <fullName evidence="4">ER membrane protein complex subunit 10</fullName>
    </recommendedName>
</protein>
<dbReference type="EMBL" id="RSCE01000007">
    <property type="protein sequence ID" value="RSH80910.1"/>
    <property type="molecule type" value="Genomic_DNA"/>
</dbReference>
<name>A0A427XQ21_9TREE</name>
<dbReference type="RefSeq" id="XP_028475629.1">
    <property type="nucleotide sequence ID" value="XM_028623655.1"/>
</dbReference>
<sequence length="199" mass="20646">MLAAIALALLAVQASAAEYTLYHRYVSSGAEFVPRGTVSFDNGAAVFSPSSESPLSSSSDDSAWYQVALGVGSDLITASTRSCFADSGVLTLHLTDDRPSGIEFKPSDSAACASSADAVLPSSVIQVNIKTAQKVASPSLAAPRVVDTTGQTVVPEPEKTFMQKYWMYIVAGMLFLATQMSDEPRGQAEGGGDAPAAAK</sequence>
<comment type="caution">
    <text evidence="2">The sequence shown here is derived from an EMBL/GenBank/DDBJ whole genome shotgun (WGS) entry which is preliminary data.</text>
</comment>
<organism evidence="2 3">
    <name type="scientific">Apiotrichum porosum</name>
    <dbReference type="NCBI Taxonomy" id="105984"/>
    <lineage>
        <taxon>Eukaryota</taxon>
        <taxon>Fungi</taxon>
        <taxon>Dikarya</taxon>
        <taxon>Basidiomycota</taxon>
        <taxon>Agaricomycotina</taxon>
        <taxon>Tremellomycetes</taxon>
        <taxon>Trichosporonales</taxon>
        <taxon>Trichosporonaceae</taxon>
        <taxon>Apiotrichum</taxon>
    </lineage>
</organism>
<evidence type="ECO:0000313" key="2">
    <source>
        <dbReference type="EMBL" id="RSH80910.1"/>
    </source>
</evidence>
<evidence type="ECO:0000313" key="3">
    <source>
        <dbReference type="Proteomes" id="UP000279236"/>
    </source>
</evidence>
<keyword evidence="3" id="KW-1185">Reference proteome</keyword>
<feature type="chain" id="PRO_5019160776" description="ER membrane protein complex subunit 10" evidence="1">
    <location>
        <begin position="17"/>
        <end position="199"/>
    </location>
</feature>
<reference evidence="2 3" key="1">
    <citation type="submission" date="2018-11" db="EMBL/GenBank/DDBJ databases">
        <title>Genome sequence of Apiotrichum porosum DSM 27194.</title>
        <authorList>
            <person name="Aliyu H."/>
            <person name="Gorte O."/>
            <person name="Ochsenreither K."/>
        </authorList>
    </citation>
    <scope>NUCLEOTIDE SEQUENCE [LARGE SCALE GENOMIC DNA]</scope>
    <source>
        <strain evidence="2 3">DSM 27194</strain>
    </source>
</reference>
<dbReference type="AlphaFoldDB" id="A0A427XQ21"/>
<evidence type="ECO:0008006" key="4">
    <source>
        <dbReference type="Google" id="ProtNLM"/>
    </source>
</evidence>